<dbReference type="SUPFAM" id="SSF53067">
    <property type="entry name" value="Actin-like ATPase domain"/>
    <property type="match status" value="2"/>
</dbReference>
<dbReference type="Pfam" id="PF02782">
    <property type="entry name" value="FGGY_C"/>
    <property type="match status" value="1"/>
</dbReference>
<proteinExistence type="inferred from homology"/>
<feature type="domain" description="Carbohydrate kinase FGGY C-terminal" evidence="7">
    <location>
        <begin position="257"/>
        <end position="443"/>
    </location>
</feature>
<keyword evidence="3 5" id="KW-0808">Transferase</keyword>
<dbReference type="Proteomes" id="UP000315677">
    <property type="component" value="Unassembled WGS sequence"/>
</dbReference>
<comment type="caution">
    <text evidence="8">The sequence shown here is derived from an EMBL/GenBank/DDBJ whole genome shotgun (WGS) entry which is preliminary data.</text>
</comment>
<sequence length="511" mass="53215">MTGPVVLGIDAGTTAVKALVLTTGGHTLGRARATVRVRRPAARTAEQDMEEIWRAVAETVRAALLEAGPVHVAGVSVTGQGDGAWLVGADGRPAGQAATWLDGRAARRVADWEADGRGALVRATTGSALFAGALPVLLEELEARDPALLARAVTHLNCKDWIRYRLTGAIATDASEASRTYLDVRTGRYSDELIGALGHDRFRRLLPPVLPPTAVAGRVSADAARELGLEQGTPVATGLVDTPAGGVGLGAVRPGDAYAIIGTTAFAGVVQERVTLDASVPAITLALGEGTTVIECLAPMNGTPNLDWAREVTGCADADWAAVEELVRQAGPGAGGVLYLPYAAVSGERAPFVDDTASAGWLGLNVQTTRAELLRAVYEGVALSLRECMDVLGIGAVVRLCGGAAVSPVVCRIVADVTRRRVVRSTAEEPGARGACAVAVVAAGRAPDLESALRMFDDSTETIEPDPAVRALHDRQAATFTALRDAVRGRWPDLRALQTASRDHLPILETT</sequence>
<accession>A0A543C201</accession>
<feature type="domain" description="Carbohydrate kinase FGGY N-terminal" evidence="6">
    <location>
        <begin position="5"/>
        <end position="248"/>
    </location>
</feature>
<evidence type="ECO:0000256" key="4">
    <source>
        <dbReference type="ARBA" id="ARBA00022777"/>
    </source>
</evidence>
<keyword evidence="9" id="KW-1185">Reference proteome</keyword>
<dbReference type="InterPro" id="IPR000577">
    <property type="entry name" value="Carb_kinase_FGGY"/>
</dbReference>
<evidence type="ECO:0000313" key="9">
    <source>
        <dbReference type="Proteomes" id="UP000315677"/>
    </source>
</evidence>
<dbReference type="AlphaFoldDB" id="A0A543C201"/>
<dbReference type="InterPro" id="IPR018485">
    <property type="entry name" value="FGGY_C"/>
</dbReference>
<dbReference type="GO" id="GO:0016773">
    <property type="term" value="F:phosphotransferase activity, alcohol group as acceptor"/>
    <property type="evidence" value="ECO:0007669"/>
    <property type="project" value="InterPro"/>
</dbReference>
<evidence type="ECO:0000256" key="2">
    <source>
        <dbReference type="ARBA" id="ARBA00022629"/>
    </source>
</evidence>
<organism evidence="8 9">
    <name type="scientific">Pseudonocardia kunmingensis</name>
    <dbReference type="NCBI Taxonomy" id="630975"/>
    <lineage>
        <taxon>Bacteria</taxon>
        <taxon>Bacillati</taxon>
        <taxon>Actinomycetota</taxon>
        <taxon>Actinomycetes</taxon>
        <taxon>Pseudonocardiales</taxon>
        <taxon>Pseudonocardiaceae</taxon>
        <taxon>Pseudonocardia</taxon>
    </lineage>
</organism>
<protein>
    <submittedName>
        <fullName evidence="8">Xylulokinase</fullName>
    </submittedName>
</protein>
<dbReference type="Pfam" id="PF00370">
    <property type="entry name" value="FGGY_N"/>
    <property type="match status" value="1"/>
</dbReference>
<dbReference type="InterPro" id="IPR018484">
    <property type="entry name" value="FGGY_N"/>
</dbReference>
<evidence type="ECO:0000256" key="1">
    <source>
        <dbReference type="ARBA" id="ARBA00009156"/>
    </source>
</evidence>
<evidence type="ECO:0000259" key="7">
    <source>
        <dbReference type="Pfam" id="PF02782"/>
    </source>
</evidence>
<dbReference type="EMBL" id="VFPA01000010">
    <property type="protein sequence ID" value="TQL91101.1"/>
    <property type="molecule type" value="Genomic_DNA"/>
</dbReference>
<dbReference type="Gene3D" id="3.30.420.40">
    <property type="match status" value="2"/>
</dbReference>
<evidence type="ECO:0000313" key="8">
    <source>
        <dbReference type="EMBL" id="TQL91101.1"/>
    </source>
</evidence>
<name>A0A543C201_9PSEU</name>
<dbReference type="GO" id="GO:0016301">
    <property type="term" value="F:kinase activity"/>
    <property type="evidence" value="ECO:0007669"/>
    <property type="project" value="UniProtKB-KW"/>
</dbReference>
<dbReference type="PANTHER" id="PTHR43095:SF5">
    <property type="entry name" value="XYLULOSE KINASE"/>
    <property type="match status" value="1"/>
</dbReference>
<dbReference type="GO" id="GO:0042732">
    <property type="term" value="P:D-xylose metabolic process"/>
    <property type="evidence" value="ECO:0007669"/>
    <property type="project" value="UniProtKB-KW"/>
</dbReference>
<evidence type="ECO:0000256" key="3">
    <source>
        <dbReference type="ARBA" id="ARBA00022679"/>
    </source>
</evidence>
<keyword evidence="2" id="KW-0859">Xylose metabolism</keyword>
<dbReference type="PROSITE" id="PS00445">
    <property type="entry name" value="FGGY_KINASES_2"/>
    <property type="match status" value="1"/>
</dbReference>
<gene>
    <name evidence="8" type="ORF">FB558_8650</name>
</gene>
<comment type="similarity">
    <text evidence="1 5">Belongs to the FGGY kinase family.</text>
</comment>
<evidence type="ECO:0000256" key="5">
    <source>
        <dbReference type="RuleBase" id="RU003733"/>
    </source>
</evidence>
<keyword evidence="4 5" id="KW-0418">Kinase</keyword>
<keyword evidence="2" id="KW-0119">Carbohydrate metabolism</keyword>
<dbReference type="PIRSF" id="PIRSF000538">
    <property type="entry name" value="GlpK"/>
    <property type="match status" value="1"/>
</dbReference>
<dbReference type="PANTHER" id="PTHR43095">
    <property type="entry name" value="SUGAR KINASE"/>
    <property type="match status" value="1"/>
</dbReference>
<dbReference type="InterPro" id="IPR043129">
    <property type="entry name" value="ATPase_NBD"/>
</dbReference>
<dbReference type="InterPro" id="IPR050406">
    <property type="entry name" value="FGGY_Carb_Kinase"/>
</dbReference>
<dbReference type="RefSeq" id="WP_170231838.1">
    <property type="nucleotide sequence ID" value="NZ_VFPA01000010.1"/>
</dbReference>
<dbReference type="InterPro" id="IPR018483">
    <property type="entry name" value="Carb_kinase_FGGY_CS"/>
</dbReference>
<reference evidence="8 9" key="1">
    <citation type="submission" date="2019-06" db="EMBL/GenBank/DDBJ databases">
        <title>Sequencing the genomes of 1000 actinobacteria strains.</title>
        <authorList>
            <person name="Klenk H.-P."/>
        </authorList>
    </citation>
    <scope>NUCLEOTIDE SEQUENCE [LARGE SCALE GENOMIC DNA]</scope>
    <source>
        <strain evidence="8 9">DSM 45301</strain>
    </source>
</reference>
<evidence type="ECO:0000259" key="6">
    <source>
        <dbReference type="Pfam" id="PF00370"/>
    </source>
</evidence>